<evidence type="ECO:0000313" key="2">
    <source>
        <dbReference type="EMBL" id="GMR43876.1"/>
    </source>
</evidence>
<dbReference type="AlphaFoldDB" id="A0AAN4ZNC2"/>
<feature type="non-terminal residue" evidence="2">
    <location>
        <position position="1"/>
    </location>
</feature>
<comment type="caution">
    <text evidence="2">The sequence shown here is derived from an EMBL/GenBank/DDBJ whole genome shotgun (WGS) entry which is preliminary data.</text>
</comment>
<name>A0AAN4ZNC2_9BILA</name>
<accession>A0AAN4ZNC2</accession>
<dbReference type="Proteomes" id="UP001328107">
    <property type="component" value="Unassembled WGS sequence"/>
</dbReference>
<gene>
    <name evidence="2" type="ORF">PMAYCL1PPCAC_14071</name>
</gene>
<feature type="non-terminal residue" evidence="2">
    <location>
        <position position="81"/>
    </location>
</feature>
<reference evidence="3" key="1">
    <citation type="submission" date="2022-10" db="EMBL/GenBank/DDBJ databases">
        <title>Genome assembly of Pristionchus species.</title>
        <authorList>
            <person name="Yoshida K."/>
            <person name="Sommer R.J."/>
        </authorList>
    </citation>
    <scope>NUCLEOTIDE SEQUENCE [LARGE SCALE GENOMIC DNA]</scope>
    <source>
        <strain evidence="3">RS5460</strain>
    </source>
</reference>
<protein>
    <submittedName>
        <fullName evidence="2">Uncharacterized protein</fullName>
    </submittedName>
</protein>
<feature type="compositionally biased region" description="Basic and acidic residues" evidence="1">
    <location>
        <begin position="25"/>
        <end position="40"/>
    </location>
</feature>
<proteinExistence type="predicted"/>
<keyword evidence="3" id="KW-1185">Reference proteome</keyword>
<dbReference type="EMBL" id="BTRK01000003">
    <property type="protein sequence ID" value="GMR43876.1"/>
    <property type="molecule type" value="Genomic_DNA"/>
</dbReference>
<feature type="region of interest" description="Disordered" evidence="1">
    <location>
        <begin position="1"/>
        <end position="40"/>
    </location>
</feature>
<evidence type="ECO:0000313" key="3">
    <source>
        <dbReference type="Proteomes" id="UP001328107"/>
    </source>
</evidence>
<organism evidence="2 3">
    <name type="scientific">Pristionchus mayeri</name>
    <dbReference type="NCBI Taxonomy" id="1317129"/>
    <lineage>
        <taxon>Eukaryota</taxon>
        <taxon>Metazoa</taxon>
        <taxon>Ecdysozoa</taxon>
        <taxon>Nematoda</taxon>
        <taxon>Chromadorea</taxon>
        <taxon>Rhabditida</taxon>
        <taxon>Rhabditina</taxon>
        <taxon>Diplogasteromorpha</taxon>
        <taxon>Diplogasteroidea</taxon>
        <taxon>Neodiplogasteridae</taxon>
        <taxon>Pristionchus</taxon>
    </lineage>
</organism>
<evidence type="ECO:0000256" key="1">
    <source>
        <dbReference type="SAM" id="MobiDB-lite"/>
    </source>
</evidence>
<sequence>NRKPLMRKTSAPESYIHLNLQSPFAERRNEGAKSPRRRAVCDELHSTRPPVGSSEMMSNGSCRDLVARAAGEGEGGVAEHR</sequence>